<dbReference type="PROSITE" id="PS51729">
    <property type="entry name" value="GNAT_YJDJ"/>
    <property type="match status" value="1"/>
</dbReference>
<reference evidence="3 4" key="1">
    <citation type="submission" date="2019-07" db="EMBL/GenBank/DDBJ databases">
        <title>Flavobacterium sp. nov., isolated from glacier ice.</title>
        <authorList>
            <person name="Liu Q."/>
            <person name="Xin Y.-H."/>
        </authorList>
    </citation>
    <scope>NUCLEOTIDE SEQUENCE [LARGE SCALE GENOMIC DNA]</scope>
    <source>
        <strain evidence="3 4">ZT4R6</strain>
    </source>
</reference>
<dbReference type="PROSITE" id="PS51186">
    <property type="entry name" value="GNAT"/>
    <property type="match status" value="1"/>
</dbReference>
<gene>
    <name evidence="3" type="ORF">FMM05_00990</name>
</gene>
<dbReference type="SUPFAM" id="SSF55729">
    <property type="entry name" value="Acyl-CoA N-acyltransferases (Nat)"/>
    <property type="match status" value="1"/>
</dbReference>
<accession>A0A552V9U6</accession>
<dbReference type="InterPro" id="IPR045057">
    <property type="entry name" value="Gcn5-rel_NAT"/>
</dbReference>
<dbReference type="PANTHER" id="PTHR31435">
    <property type="entry name" value="PROTEIN NATD1"/>
    <property type="match status" value="1"/>
</dbReference>
<dbReference type="GO" id="GO:0016747">
    <property type="term" value="F:acyltransferase activity, transferring groups other than amino-acyl groups"/>
    <property type="evidence" value="ECO:0007669"/>
    <property type="project" value="InterPro"/>
</dbReference>
<proteinExistence type="predicted"/>
<evidence type="ECO:0000259" key="1">
    <source>
        <dbReference type="PROSITE" id="PS51186"/>
    </source>
</evidence>
<evidence type="ECO:0000259" key="2">
    <source>
        <dbReference type="PROSITE" id="PS51729"/>
    </source>
</evidence>
<dbReference type="OrthoDB" id="9793389at2"/>
<comment type="caution">
    <text evidence="3">The sequence shown here is derived from an EMBL/GenBank/DDBJ whole genome shotgun (WGS) entry which is preliminary data.</text>
</comment>
<feature type="domain" description="N-acetyltransferase" evidence="2">
    <location>
        <begin position="5"/>
        <end position="93"/>
    </location>
</feature>
<dbReference type="Gene3D" id="3.40.630.30">
    <property type="match status" value="1"/>
</dbReference>
<evidence type="ECO:0000313" key="3">
    <source>
        <dbReference type="EMBL" id="TRW27244.1"/>
    </source>
</evidence>
<dbReference type="Pfam" id="PF14542">
    <property type="entry name" value="Acetyltransf_CG"/>
    <property type="match status" value="1"/>
</dbReference>
<dbReference type="PANTHER" id="PTHR31435:SF10">
    <property type="entry name" value="BSR4717 PROTEIN"/>
    <property type="match status" value="1"/>
</dbReference>
<dbReference type="EMBL" id="VJVZ01000001">
    <property type="protein sequence ID" value="TRW27244.1"/>
    <property type="molecule type" value="Genomic_DNA"/>
</dbReference>
<name>A0A552V9U6_9FLAO</name>
<dbReference type="CDD" id="cd04301">
    <property type="entry name" value="NAT_SF"/>
    <property type="match status" value="1"/>
</dbReference>
<dbReference type="Proteomes" id="UP000320643">
    <property type="component" value="Unassembled WGS sequence"/>
</dbReference>
<evidence type="ECO:0000313" key="4">
    <source>
        <dbReference type="Proteomes" id="UP000320643"/>
    </source>
</evidence>
<dbReference type="RefSeq" id="WP_143371470.1">
    <property type="nucleotide sequence ID" value="NZ_VJVZ01000001.1"/>
</dbReference>
<dbReference type="InterPro" id="IPR031165">
    <property type="entry name" value="GNAT_YJDJ"/>
</dbReference>
<dbReference type="AlphaFoldDB" id="A0A552V9U6"/>
<feature type="domain" description="N-acetyltransferase" evidence="1">
    <location>
        <begin position="1"/>
        <end position="93"/>
    </location>
</feature>
<protein>
    <submittedName>
        <fullName evidence="3">N-acetyltransferase</fullName>
    </submittedName>
</protein>
<keyword evidence="3" id="KW-0808">Transferase</keyword>
<organism evidence="3 4">
    <name type="scientific">Flavobacterium zepuense</name>
    <dbReference type="NCBI Taxonomy" id="2593302"/>
    <lineage>
        <taxon>Bacteria</taxon>
        <taxon>Pseudomonadati</taxon>
        <taxon>Bacteroidota</taxon>
        <taxon>Flavobacteriia</taxon>
        <taxon>Flavobacteriales</taxon>
        <taxon>Flavobacteriaceae</taxon>
        <taxon>Flavobacterium</taxon>
    </lineage>
</organism>
<dbReference type="InterPro" id="IPR000182">
    <property type="entry name" value="GNAT_dom"/>
</dbReference>
<keyword evidence="4" id="KW-1185">Reference proteome</keyword>
<dbReference type="InterPro" id="IPR016181">
    <property type="entry name" value="Acyl_CoA_acyltransferase"/>
</dbReference>
<sequence>MEILLKEQESKGFALALENGKKAGAMTYSIAGEHLIIIDHTEVEPEHNGKSVGKQMLYKIVDMAREKNIKIIPLCPFAAAMFKKTEDIQDVLK</sequence>